<evidence type="ECO:0000313" key="7">
    <source>
        <dbReference type="EMBL" id="AMZ71412.1"/>
    </source>
</evidence>
<evidence type="ECO:0000256" key="1">
    <source>
        <dbReference type="ARBA" id="ARBA00022670"/>
    </source>
</evidence>
<dbReference type="CDD" id="cd08071">
    <property type="entry name" value="MPN_DUF2466"/>
    <property type="match status" value="1"/>
</dbReference>
<dbReference type="GO" id="GO:0008237">
    <property type="term" value="F:metallopeptidase activity"/>
    <property type="evidence" value="ECO:0007669"/>
    <property type="project" value="UniProtKB-KW"/>
</dbReference>
<keyword evidence="1" id="KW-0645">Protease</keyword>
<proteinExistence type="predicted"/>
<evidence type="ECO:0000256" key="5">
    <source>
        <dbReference type="ARBA" id="ARBA00023049"/>
    </source>
</evidence>
<accession>A0A159ZYJ1</accession>
<feature type="domain" description="MPN" evidence="6">
    <location>
        <begin position="42"/>
        <end position="164"/>
    </location>
</feature>
<dbReference type="Proteomes" id="UP000076083">
    <property type="component" value="Chromosome"/>
</dbReference>
<dbReference type="PROSITE" id="PS01302">
    <property type="entry name" value="UPF0758"/>
    <property type="match status" value="1"/>
</dbReference>
<dbReference type="EMBL" id="CP015225">
    <property type="protein sequence ID" value="AMZ71412.1"/>
    <property type="molecule type" value="Genomic_DNA"/>
</dbReference>
<dbReference type="GO" id="GO:0006508">
    <property type="term" value="P:proteolysis"/>
    <property type="evidence" value="ECO:0007669"/>
    <property type="project" value="UniProtKB-KW"/>
</dbReference>
<dbReference type="InterPro" id="IPR020891">
    <property type="entry name" value="UPF0758_CS"/>
</dbReference>
<dbReference type="InterPro" id="IPR025657">
    <property type="entry name" value="RadC_JAB"/>
</dbReference>
<reference evidence="7 8" key="2">
    <citation type="journal article" date="2018" name="Nature">
        <title>Mutant phenotypes for thousands of bacterial genes of unknown function.</title>
        <authorList>
            <person name="Price M.N."/>
            <person name="Wetmore K.M."/>
            <person name="Waters R.J."/>
            <person name="Callaghan M."/>
            <person name="Ray J."/>
            <person name="Liu H."/>
            <person name="Kuehl J.V."/>
            <person name="Melnyk R.A."/>
            <person name="Lamson J.S."/>
            <person name="Suh Y."/>
            <person name="Carlson H.K."/>
            <person name="Esquivel Z."/>
            <person name="Sadeeshkumar H."/>
            <person name="Chakraborty R."/>
            <person name="Zane G.M."/>
            <person name="Rubin B.E."/>
            <person name="Wall J.D."/>
            <person name="Visel A."/>
            <person name="Bristow J."/>
            <person name="Blow M.J."/>
            <person name="Arkin A.P."/>
            <person name="Deutschbauer A.M."/>
        </authorList>
    </citation>
    <scope>NUCLEOTIDE SEQUENCE [LARGE SCALE GENOMIC DNA]</scope>
    <source>
        <strain evidence="7 8">FW300-N2E2</strain>
    </source>
</reference>
<dbReference type="InterPro" id="IPR001405">
    <property type="entry name" value="UPF0758"/>
</dbReference>
<evidence type="ECO:0000256" key="3">
    <source>
        <dbReference type="ARBA" id="ARBA00022801"/>
    </source>
</evidence>
<dbReference type="RefSeq" id="WP_063321935.1">
    <property type="nucleotide sequence ID" value="NZ_CP015225.1"/>
</dbReference>
<evidence type="ECO:0000259" key="6">
    <source>
        <dbReference type="PROSITE" id="PS50249"/>
    </source>
</evidence>
<dbReference type="PANTHER" id="PTHR30471:SF3">
    <property type="entry name" value="UPF0758 PROTEIN YEES-RELATED"/>
    <property type="match status" value="1"/>
</dbReference>
<dbReference type="InterPro" id="IPR037518">
    <property type="entry name" value="MPN"/>
</dbReference>
<evidence type="ECO:0000313" key="8">
    <source>
        <dbReference type="Proteomes" id="UP000076083"/>
    </source>
</evidence>
<protein>
    <submittedName>
        <fullName evidence="7">DNA repair protein RadC</fullName>
    </submittedName>
</protein>
<dbReference type="AlphaFoldDB" id="A0A159ZYJ1"/>
<dbReference type="GO" id="GO:0046872">
    <property type="term" value="F:metal ion binding"/>
    <property type="evidence" value="ECO:0007669"/>
    <property type="project" value="UniProtKB-KW"/>
</dbReference>
<dbReference type="Pfam" id="PF04002">
    <property type="entry name" value="RadC"/>
    <property type="match status" value="1"/>
</dbReference>
<keyword evidence="3" id="KW-0378">Hydrolase</keyword>
<sequence length="164" mass="18583">MTTIFPPAKPSIQENEPSNHDDLLVEKAISILEQRMFKRGPYLERPHDVRQYLKLQLAGEPQEVFSALFLDSAHRVVAYEPLFYGTIDSVSVYPRRILQRALEHNCAAVIVAHNHPSGETQPSNVDKEITKVLNDLLPRLNVRLLDHFIIGEGEPYSFAEAGLL</sequence>
<dbReference type="PROSITE" id="PS50249">
    <property type="entry name" value="MPN"/>
    <property type="match status" value="1"/>
</dbReference>
<dbReference type="SUPFAM" id="SSF102712">
    <property type="entry name" value="JAB1/MPN domain"/>
    <property type="match status" value="1"/>
</dbReference>
<keyword evidence="5" id="KW-0482">Metalloprotease</keyword>
<dbReference type="PANTHER" id="PTHR30471">
    <property type="entry name" value="DNA REPAIR PROTEIN RADC"/>
    <property type="match status" value="1"/>
</dbReference>
<name>A0A159ZYJ1_PSEFL</name>
<dbReference type="Gene3D" id="3.40.140.10">
    <property type="entry name" value="Cytidine Deaminase, domain 2"/>
    <property type="match status" value="1"/>
</dbReference>
<gene>
    <name evidence="7" type="ORF">TK06_10025</name>
</gene>
<keyword evidence="4" id="KW-0862">Zinc</keyword>
<dbReference type="NCBIfam" id="TIGR00608">
    <property type="entry name" value="radc"/>
    <property type="match status" value="1"/>
</dbReference>
<evidence type="ECO:0000256" key="4">
    <source>
        <dbReference type="ARBA" id="ARBA00022833"/>
    </source>
</evidence>
<reference evidence="8" key="1">
    <citation type="submission" date="2016-04" db="EMBL/GenBank/DDBJ databases">
        <authorList>
            <person name="Ray J."/>
            <person name="Price M."/>
            <person name="Deutschbauer A."/>
        </authorList>
    </citation>
    <scope>NUCLEOTIDE SEQUENCE [LARGE SCALE GENOMIC DNA]</scope>
    <source>
        <strain evidence="8">FW300-N2E2</strain>
    </source>
</reference>
<organism evidence="7 8">
    <name type="scientific">Pseudomonas fluorescens</name>
    <dbReference type="NCBI Taxonomy" id="294"/>
    <lineage>
        <taxon>Bacteria</taxon>
        <taxon>Pseudomonadati</taxon>
        <taxon>Pseudomonadota</taxon>
        <taxon>Gammaproteobacteria</taxon>
        <taxon>Pseudomonadales</taxon>
        <taxon>Pseudomonadaceae</taxon>
        <taxon>Pseudomonas</taxon>
    </lineage>
</organism>
<keyword evidence="2" id="KW-0479">Metal-binding</keyword>
<evidence type="ECO:0000256" key="2">
    <source>
        <dbReference type="ARBA" id="ARBA00022723"/>
    </source>
</evidence>